<sequence length="307" mass="33439">MSVPIPVALLGFSAFERNALASYFRLAARRSPHYTHVLDIDEARFVVADADQSGVPELLQALGRIPDAVFVGAQGPDGAASWMMRPIDPVHVLRELDALVALRDNPGSGPLPLLAPTPAHARPTTIGKAVPSPLRRAADEPETPVVSPEERRAAAERSRARREAALRPQPLRRALLVDDSELALHFLDRQLQRYGLATEWAHNSGRALELLSTQAFGFVFVDIDLGPHSDLDGLSLCQQIKHRHVHPGGKAPQLAVVSAFHDPVDRVRSTLAGADIHLGKPLDFETLDRWLSQQGLSRGPELPVQAL</sequence>
<feature type="modified residue" description="4-aspartylphosphate" evidence="2">
    <location>
        <position position="222"/>
    </location>
</feature>
<dbReference type="Proteomes" id="UP000737171">
    <property type="component" value="Unassembled WGS sequence"/>
</dbReference>
<gene>
    <name evidence="5" type="ORF">HLB44_21235</name>
</gene>
<name>A0ABX2ELK4_9BURK</name>
<dbReference type="Pfam" id="PF00072">
    <property type="entry name" value="Response_reg"/>
    <property type="match status" value="1"/>
</dbReference>
<dbReference type="PANTHER" id="PTHR44591">
    <property type="entry name" value="STRESS RESPONSE REGULATOR PROTEIN 1"/>
    <property type="match status" value="1"/>
</dbReference>
<dbReference type="EMBL" id="JABRWJ010000006">
    <property type="protein sequence ID" value="NRF69531.1"/>
    <property type="molecule type" value="Genomic_DNA"/>
</dbReference>
<evidence type="ECO:0000256" key="2">
    <source>
        <dbReference type="PROSITE-ProRule" id="PRU00169"/>
    </source>
</evidence>
<dbReference type="PROSITE" id="PS50110">
    <property type="entry name" value="RESPONSE_REGULATORY"/>
    <property type="match status" value="1"/>
</dbReference>
<dbReference type="InterPro" id="IPR001789">
    <property type="entry name" value="Sig_transdc_resp-reg_receiver"/>
</dbReference>
<evidence type="ECO:0000256" key="3">
    <source>
        <dbReference type="SAM" id="MobiDB-lite"/>
    </source>
</evidence>
<dbReference type="Gene3D" id="3.40.50.2300">
    <property type="match status" value="1"/>
</dbReference>
<keyword evidence="1 2" id="KW-0597">Phosphoprotein</keyword>
<dbReference type="SMART" id="SM00448">
    <property type="entry name" value="REC"/>
    <property type="match status" value="1"/>
</dbReference>
<feature type="compositionally biased region" description="Low complexity" evidence="3">
    <location>
        <begin position="115"/>
        <end position="125"/>
    </location>
</feature>
<keyword evidence="6" id="KW-1185">Reference proteome</keyword>
<evidence type="ECO:0000313" key="6">
    <source>
        <dbReference type="Proteomes" id="UP000737171"/>
    </source>
</evidence>
<organism evidence="5 6">
    <name type="scientific">Pseudaquabacterium terrae</name>
    <dbReference type="NCBI Taxonomy" id="2732868"/>
    <lineage>
        <taxon>Bacteria</taxon>
        <taxon>Pseudomonadati</taxon>
        <taxon>Pseudomonadota</taxon>
        <taxon>Betaproteobacteria</taxon>
        <taxon>Burkholderiales</taxon>
        <taxon>Sphaerotilaceae</taxon>
        <taxon>Pseudaquabacterium</taxon>
    </lineage>
</organism>
<feature type="compositionally biased region" description="Basic and acidic residues" evidence="3">
    <location>
        <begin position="148"/>
        <end position="165"/>
    </location>
</feature>
<dbReference type="InterPro" id="IPR050595">
    <property type="entry name" value="Bact_response_regulator"/>
</dbReference>
<evidence type="ECO:0000256" key="1">
    <source>
        <dbReference type="ARBA" id="ARBA00022553"/>
    </source>
</evidence>
<proteinExistence type="predicted"/>
<accession>A0ABX2ELK4</accession>
<feature type="domain" description="Response regulatory" evidence="4">
    <location>
        <begin position="173"/>
        <end position="295"/>
    </location>
</feature>
<protein>
    <submittedName>
        <fullName evidence="5">Response regulator</fullName>
    </submittedName>
</protein>
<evidence type="ECO:0000259" key="4">
    <source>
        <dbReference type="PROSITE" id="PS50110"/>
    </source>
</evidence>
<comment type="caution">
    <text evidence="5">The sequence shown here is derived from an EMBL/GenBank/DDBJ whole genome shotgun (WGS) entry which is preliminary data.</text>
</comment>
<dbReference type="InterPro" id="IPR011006">
    <property type="entry name" value="CheY-like_superfamily"/>
</dbReference>
<dbReference type="SUPFAM" id="SSF52172">
    <property type="entry name" value="CheY-like"/>
    <property type="match status" value="1"/>
</dbReference>
<evidence type="ECO:0000313" key="5">
    <source>
        <dbReference type="EMBL" id="NRF69531.1"/>
    </source>
</evidence>
<dbReference type="RefSeq" id="WP_173126586.1">
    <property type="nucleotide sequence ID" value="NZ_JABRWJ010000006.1"/>
</dbReference>
<reference evidence="5 6" key="1">
    <citation type="submission" date="2020-05" db="EMBL/GenBank/DDBJ databases">
        <title>Aquincola sp. isolate from soil.</title>
        <authorList>
            <person name="Han J."/>
            <person name="Kim D.-U."/>
        </authorList>
    </citation>
    <scope>NUCLEOTIDE SEQUENCE [LARGE SCALE GENOMIC DNA]</scope>
    <source>
        <strain evidence="5 6">S2</strain>
    </source>
</reference>
<dbReference type="CDD" id="cd17546">
    <property type="entry name" value="REC_hyHK_CKI1_RcsC-like"/>
    <property type="match status" value="1"/>
</dbReference>
<dbReference type="PANTHER" id="PTHR44591:SF3">
    <property type="entry name" value="RESPONSE REGULATORY DOMAIN-CONTAINING PROTEIN"/>
    <property type="match status" value="1"/>
</dbReference>
<feature type="region of interest" description="Disordered" evidence="3">
    <location>
        <begin position="115"/>
        <end position="165"/>
    </location>
</feature>